<name>A0ACB6S5G0_9PLEO</name>
<evidence type="ECO:0000313" key="1">
    <source>
        <dbReference type="EMBL" id="KAF2628752.1"/>
    </source>
</evidence>
<protein>
    <submittedName>
        <fullName evidence="1">Uncharacterized protein</fullName>
    </submittedName>
</protein>
<proteinExistence type="predicted"/>
<gene>
    <name evidence="1" type="ORF">BU25DRAFT_31607</name>
</gene>
<evidence type="ECO:0000313" key="2">
    <source>
        <dbReference type="Proteomes" id="UP000799754"/>
    </source>
</evidence>
<sequence length="141" mass="15437">MRVIWHHPKLHTAGPFKTINKPASLSLQHGLTVAGDAKPFTSWARRREFCAHTLAGCVAHASAPPAKFICTEDEGRVRAWFLCLCFAVLHAYSRANTMTCHFCFAHPAPFLMSPLTSSLMLSDGGRLQQVCSCTQSPSPLA</sequence>
<comment type="caution">
    <text evidence="1">The sequence shown here is derived from an EMBL/GenBank/DDBJ whole genome shotgun (WGS) entry which is preliminary data.</text>
</comment>
<accession>A0ACB6S5G0</accession>
<dbReference type="EMBL" id="MU006712">
    <property type="protein sequence ID" value="KAF2628752.1"/>
    <property type="molecule type" value="Genomic_DNA"/>
</dbReference>
<dbReference type="Proteomes" id="UP000799754">
    <property type="component" value="Unassembled WGS sequence"/>
</dbReference>
<reference evidence="1" key="1">
    <citation type="journal article" date="2020" name="Stud. Mycol.">
        <title>101 Dothideomycetes genomes: a test case for predicting lifestyles and emergence of pathogens.</title>
        <authorList>
            <person name="Haridas S."/>
            <person name="Albert R."/>
            <person name="Binder M."/>
            <person name="Bloem J."/>
            <person name="Labutti K."/>
            <person name="Salamov A."/>
            <person name="Andreopoulos B."/>
            <person name="Baker S."/>
            <person name="Barry K."/>
            <person name="Bills G."/>
            <person name="Bluhm B."/>
            <person name="Cannon C."/>
            <person name="Castanera R."/>
            <person name="Culley D."/>
            <person name="Daum C."/>
            <person name="Ezra D."/>
            <person name="Gonzalez J."/>
            <person name="Henrissat B."/>
            <person name="Kuo A."/>
            <person name="Liang C."/>
            <person name="Lipzen A."/>
            <person name="Lutzoni F."/>
            <person name="Magnuson J."/>
            <person name="Mondo S."/>
            <person name="Nolan M."/>
            <person name="Ohm R."/>
            <person name="Pangilinan J."/>
            <person name="Park H.-J."/>
            <person name="Ramirez L."/>
            <person name="Alfaro M."/>
            <person name="Sun H."/>
            <person name="Tritt A."/>
            <person name="Yoshinaga Y."/>
            <person name="Zwiers L.-H."/>
            <person name="Turgeon B."/>
            <person name="Goodwin S."/>
            <person name="Spatafora J."/>
            <person name="Crous P."/>
            <person name="Grigoriev I."/>
        </authorList>
    </citation>
    <scope>NUCLEOTIDE SEQUENCE</scope>
    <source>
        <strain evidence="1">CBS 525.71</strain>
    </source>
</reference>
<keyword evidence="2" id="KW-1185">Reference proteome</keyword>
<organism evidence="1 2">
    <name type="scientific">Macroventuria anomochaeta</name>
    <dbReference type="NCBI Taxonomy" id="301207"/>
    <lineage>
        <taxon>Eukaryota</taxon>
        <taxon>Fungi</taxon>
        <taxon>Dikarya</taxon>
        <taxon>Ascomycota</taxon>
        <taxon>Pezizomycotina</taxon>
        <taxon>Dothideomycetes</taxon>
        <taxon>Pleosporomycetidae</taxon>
        <taxon>Pleosporales</taxon>
        <taxon>Pleosporineae</taxon>
        <taxon>Didymellaceae</taxon>
        <taxon>Macroventuria</taxon>
    </lineage>
</organism>